<proteinExistence type="predicted"/>
<evidence type="ECO:0000256" key="1">
    <source>
        <dbReference type="SAM" id="SignalP"/>
    </source>
</evidence>
<accession>A0A1R1X566</accession>
<comment type="caution">
    <text evidence="2">The sequence shown here is derived from an EMBL/GenBank/DDBJ whole genome shotgun (WGS) entry which is preliminary data.</text>
</comment>
<evidence type="ECO:0000313" key="3">
    <source>
        <dbReference type="EMBL" id="OMJ22860.1"/>
    </source>
</evidence>
<evidence type="ECO:0000313" key="4">
    <source>
        <dbReference type="Proteomes" id="UP000187283"/>
    </source>
</evidence>
<dbReference type="OrthoDB" id="5610469at2759"/>
<sequence>MNFLFTLLFLAYFAVSQDVQVSDILSKKIKSVFFNNNKGGWYTDCYRSGNRVAGKISCWNQGSGGISDDELVSSVSAFVKSVGNNQCVSTTIQYGENETDSIKCVMSTVFTPAEIGSSCRTPGVSRDTTCEIA</sequence>
<protein>
    <recommendedName>
        <fullName evidence="5">Secreted protein</fullName>
    </recommendedName>
</protein>
<keyword evidence="1" id="KW-0732">Signal</keyword>
<dbReference type="AlphaFoldDB" id="A0A1R1X566"/>
<dbReference type="EMBL" id="LSSN01005319">
    <property type="protein sequence ID" value="OMJ09773.1"/>
    <property type="molecule type" value="Genomic_DNA"/>
</dbReference>
<evidence type="ECO:0008006" key="5">
    <source>
        <dbReference type="Google" id="ProtNLM"/>
    </source>
</evidence>
<dbReference type="Proteomes" id="UP000187283">
    <property type="component" value="Unassembled WGS sequence"/>
</dbReference>
<evidence type="ECO:0000313" key="2">
    <source>
        <dbReference type="EMBL" id="OMJ09773.1"/>
    </source>
</evidence>
<feature type="signal peptide" evidence="1">
    <location>
        <begin position="1"/>
        <end position="16"/>
    </location>
</feature>
<name>A0A1R1X566_9FUNG</name>
<dbReference type="EMBL" id="LSSN01000656">
    <property type="protein sequence ID" value="OMJ22860.1"/>
    <property type="molecule type" value="Genomic_DNA"/>
</dbReference>
<feature type="chain" id="PRO_5015068975" description="Secreted protein" evidence="1">
    <location>
        <begin position="17"/>
        <end position="133"/>
    </location>
</feature>
<keyword evidence="4" id="KW-1185">Reference proteome</keyword>
<reference evidence="2 4" key="1">
    <citation type="submission" date="2017-01" db="EMBL/GenBank/DDBJ databases">
        <authorList>
            <person name="Mah S.A."/>
            <person name="Swanson W.J."/>
            <person name="Moy G.W."/>
            <person name="Vacquier V.D."/>
        </authorList>
    </citation>
    <scope>NUCLEOTIDE SEQUENCE [LARGE SCALE GENOMIC DNA]</scope>
    <source>
        <strain evidence="2 4">GSMNP</strain>
    </source>
</reference>
<organism evidence="2 4">
    <name type="scientific">Smittium culicis</name>
    <dbReference type="NCBI Taxonomy" id="133412"/>
    <lineage>
        <taxon>Eukaryota</taxon>
        <taxon>Fungi</taxon>
        <taxon>Fungi incertae sedis</taxon>
        <taxon>Zoopagomycota</taxon>
        <taxon>Kickxellomycotina</taxon>
        <taxon>Harpellomycetes</taxon>
        <taxon>Harpellales</taxon>
        <taxon>Legeriomycetaceae</taxon>
        <taxon>Smittium</taxon>
    </lineage>
</organism>
<gene>
    <name evidence="2" type="ORF">AYI70_g10734</name>
    <name evidence="3" type="ORF">AYI70_g2602</name>
</gene>